<keyword evidence="10" id="KW-1185">Reference proteome</keyword>
<comment type="cofactor">
    <cofactor evidence="1">
        <name>Mg(2+)</name>
        <dbReference type="ChEBI" id="CHEBI:18420"/>
    </cofactor>
</comment>
<keyword evidence="7" id="KW-0694">RNA-binding</keyword>
<keyword evidence="4" id="KW-0548">Nucleotidyltransferase</keyword>
<evidence type="ECO:0000256" key="2">
    <source>
        <dbReference type="ARBA" id="ARBA00022679"/>
    </source>
</evidence>
<dbReference type="SUPFAM" id="SSF81891">
    <property type="entry name" value="Poly A polymerase C-terminal region-like"/>
    <property type="match status" value="1"/>
</dbReference>
<dbReference type="GO" id="GO:0016779">
    <property type="term" value="F:nucleotidyltransferase activity"/>
    <property type="evidence" value="ECO:0007669"/>
    <property type="project" value="UniProtKB-KW"/>
</dbReference>
<dbReference type="InterPro" id="IPR002646">
    <property type="entry name" value="PolA_pol_head_dom"/>
</dbReference>
<organism evidence="9 10">
    <name type="scientific">Kaustia mangrovi</name>
    <dbReference type="NCBI Taxonomy" id="2593653"/>
    <lineage>
        <taxon>Bacteria</taxon>
        <taxon>Pseudomonadati</taxon>
        <taxon>Pseudomonadota</taxon>
        <taxon>Alphaproteobacteria</taxon>
        <taxon>Hyphomicrobiales</taxon>
        <taxon>Parvibaculaceae</taxon>
        <taxon>Kaustia</taxon>
    </lineage>
</organism>
<dbReference type="InterPro" id="IPR043519">
    <property type="entry name" value="NT_sf"/>
</dbReference>
<dbReference type="RefSeq" id="WP_213161627.1">
    <property type="nucleotide sequence ID" value="NZ_CP058214.1"/>
</dbReference>
<evidence type="ECO:0000256" key="5">
    <source>
        <dbReference type="ARBA" id="ARBA00022723"/>
    </source>
</evidence>
<evidence type="ECO:0000313" key="10">
    <source>
        <dbReference type="Proteomes" id="UP000593594"/>
    </source>
</evidence>
<name>A0A7S8C6G6_9HYPH</name>
<evidence type="ECO:0000256" key="6">
    <source>
        <dbReference type="ARBA" id="ARBA00022842"/>
    </source>
</evidence>
<gene>
    <name evidence="9" type="ORF">HW532_17080</name>
</gene>
<dbReference type="EMBL" id="CP058214">
    <property type="protein sequence ID" value="QPC44259.1"/>
    <property type="molecule type" value="Genomic_DNA"/>
</dbReference>
<comment type="similarity">
    <text evidence="7">Belongs to the tRNA nucleotidyltransferase/poly(A) polymerase family.</text>
</comment>
<reference evidence="9 10" key="1">
    <citation type="submission" date="2020-06" db="EMBL/GenBank/DDBJ databases">
        <title>Genome sequence of 2 isolates from Red Sea Mangroves.</title>
        <authorList>
            <person name="Sefrji F."/>
            <person name="Michoud G."/>
            <person name="Merlino G."/>
            <person name="Daffonchio D."/>
        </authorList>
    </citation>
    <scope>NUCLEOTIDE SEQUENCE [LARGE SCALE GENOMIC DNA]</scope>
    <source>
        <strain evidence="9 10">R1DC25</strain>
    </source>
</reference>
<dbReference type="Pfam" id="PF01743">
    <property type="entry name" value="PolyA_pol"/>
    <property type="match status" value="1"/>
</dbReference>
<evidence type="ECO:0000313" key="9">
    <source>
        <dbReference type="EMBL" id="QPC44259.1"/>
    </source>
</evidence>
<dbReference type="InterPro" id="IPR050264">
    <property type="entry name" value="Bact_CCA-adding_enz_type3_sf"/>
</dbReference>
<feature type="domain" description="Poly A polymerase head" evidence="8">
    <location>
        <begin position="37"/>
        <end position="163"/>
    </location>
</feature>
<accession>A0A7S8C6G6</accession>
<dbReference type="Proteomes" id="UP000593594">
    <property type="component" value="Chromosome"/>
</dbReference>
<protein>
    <submittedName>
        <fullName evidence="9">CCA tRNA nucleotidyltransferase</fullName>
    </submittedName>
</protein>
<evidence type="ECO:0000256" key="4">
    <source>
        <dbReference type="ARBA" id="ARBA00022695"/>
    </source>
</evidence>
<keyword evidence="5" id="KW-0479">Metal-binding</keyword>
<dbReference type="Gene3D" id="1.10.3090.10">
    <property type="entry name" value="cca-adding enzyme, domain 2"/>
    <property type="match status" value="1"/>
</dbReference>
<dbReference type="GO" id="GO:0008033">
    <property type="term" value="P:tRNA processing"/>
    <property type="evidence" value="ECO:0007669"/>
    <property type="project" value="UniProtKB-KW"/>
</dbReference>
<dbReference type="GO" id="GO:0046872">
    <property type="term" value="F:metal ion binding"/>
    <property type="evidence" value="ECO:0007669"/>
    <property type="project" value="UniProtKB-KW"/>
</dbReference>
<keyword evidence="3" id="KW-0819">tRNA processing</keyword>
<dbReference type="PANTHER" id="PTHR46173">
    <property type="entry name" value="CCA TRNA NUCLEOTIDYLTRANSFERASE 1, MITOCHONDRIAL"/>
    <property type="match status" value="1"/>
</dbReference>
<dbReference type="Gene3D" id="3.30.460.10">
    <property type="entry name" value="Beta Polymerase, domain 2"/>
    <property type="match status" value="1"/>
</dbReference>
<dbReference type="AlphaFoldDB" id="A0A7S8C6G6"/>
<evidence type="ECO:0000259" key="8">
    <source>
        <dbReference type="Pfam" id="PF01743"/>
    </source>
</evidence>
<proteinExistence type="inferred from homology"/>
<keyword evidence="6" id="KW-0460">Magnesium</keyword>
<evidence type="ECO:0000256" key="3">
    <source>
        <dbReference type="ARBA" id="ARBA00022694"/>
    </source>
</evidence>
<keyword evidence="2 7" id="KW-0808">Transferase</keyword>
<dbReference type="SUPFAM" id="SSF81301">
    <property type="entry name" value="Nucleotidyltransferase"/>
    <property type="match status" value="1"/>
</dbReference>
<dbReference type="CDD" id="cd05398">
    <property type="entry name" value="NT_ClassII-CCAase"/>
    <property type="match status" value="1"/>
</dbReference>
<dbReference type="PANTHER" id="PTHR46173:SF1">
    <property type="entry name" value="CCA TRNA NUCLEOTIDYLTRANSFERASE 1, MITOCHONDRIAL"/>
    <property type="match status" value="1"/>
</dbReference>
<sequence length="425" mass="45660">MTDRPDRGLPSLQAEPWLADPRLQAVFDALTAEGGEARVAGGAVRNALLAMPVSDIDIATTEPPDRVMALAEKAGLTPHPTGLGHGTVTVAAGPEDARLPVEVTTLRVDVKTYGRHAEVAFTADWAEDAARRDFTMNALYCDRAGGVHDPLGGYPDLAARRVRFVGDPVLRIREDYLRILRFFRMHAIYGRDGLDREGLDACAAERAGLDSLSAERVRAEVLRLLAAPGALAVVDATIARGILNHVVPAPHDRETFAALVAIEAAVSDGSDPLRRLFALSPGDRAHVARLGERLRLSNAEAARLARLAAAGPVSPALRESERKSVLYRLGLETYRDAVLLAWARSGAGPGEESWCALHALGERWQPPRFPVSGADILARGVPPGPEVGRLLAALEDWWVATGFPDDKEAVLARLDRFGIRREGGG</sequence>
<dbReference type="GO" id="GO:0000049">
    <property type="term" value="F:tRNA binding"/>
    <property type="evidence" value="ECO:0007669"/>
    <property type="project" value="TreeGrafter"/>
</dbReference>
<evidence type="ECO:0000256" key="7">
    <source>
        <dbReference type="RuleBase" id="RU003953"/>
    </source>
</evidence>
<evidence type="ECO:0000256" key="1">
    <source>
        <dbReference type="ARBA" id="ARBA00001946"/>
    </source>
</evidence>
<dbReference type="KEGG" id="kmn:HW532_17080"/>